<proteinExistence type="predicted"/>
<evidence type="ECO:0000259" key="1">
    <source>
        <dbReference type="PROSITE" id="PS51459"/>
    </source>
</evidence>
<name>A0A2H1EFF8_9ARCH</name>
<dbReference type="PROSITE" id="PS51459">
    <property type="entry name" value="FIDO"/>
    <property type="match status" value="1"/>
</dbReference>
<dbReference type="AlphaFoldDB" id="A0A2H1EFF8"/>
<dbReference type="Gene3D" id="1.20.120.1870">
    <property type="entry name" value="Fic/DOC protein, Fido domain"/>
    <property type="match status" value="1"/>
</dbReference>
<dbReference type="InterPro" id="IPR053737">
    <property type="entry name" value="Type_II_TA_Toxin"/>
</dbReference>
<evidence type="ECO:0000313" key="2">
    <source>
        <dbReference type="EMBL" id="SHO44275.1"/>
    </source>
</evidence>
<reference evidence="3" key="1">
    <citation type="submission" date="2016-12" db="EMBL/GenBank/DDBJ databases">
        <authorList>
            <person name="Herbold C."/>
        </authorList>
    </citation>
    <scope>NUCLEOTIDE SEQUENCE [LARGE SCALE GENOMIC DNA]</scope>
</reference>
<keyword evidence="3" id="KW-1185">Reference proteome</keyword>
<evidence type="ECO:0000313" key="3">
    <source>
        <dbReference type="Proteomes" id="UP000232412"/>
    </source>
</evidence>
<gene>
    <name evidence="2" type="ORF">NSIN_20288</name>
</gene>
<dbReference type="EMBL" id="FRFC01000003">
    <property type="protein sequence ID" value="SHO44275.1"/>
    <property type="molecule type" value="Genomic_DNA"/>
</dbReference>
<dbReference type="Pfam" id="PF02661">
    <property type="entry name" value="Fic"/>
    <property type="match status" value="1"/>
</dbReference>
<organism evidence="2 3">
    <name type="scientific">Nitrosotalea sinensis</name>
    <dbReference type="NCBI Taxonomy" id="1499975"/>
    <lineage>
        <taxon>Archaea</taxon>
        <taxon>Nitrososphaerota</taxon>
        <taxon>Nitrososphaeria</taxon>
        <taxon>Nitrosotaleales</taxon>
        <taxon>Nitrosotaleaceae</taxon>
        <taxon>Nitrosotalea</taxon>
    </lineage>
</organism>
<dbReference type="InterPro" id="IPR003812">
    <property type="entry name" value="Fido"/>
</dbReference>
<dbReference type="Proteomes" id="UP000232412">
    <property type="component" value="Unassembled WGS sequence"/>
</dbReference>
<feature type="domain" description="Fido" evidence="1">
    <location>
        <begin position="19"/>
        <end position="152"/>
    </location>
</feature>
<accession>A0A2H1EFF8</accession>
<protein>
    <recommendedName>
        <fullName evidence="1">Fido domain-containing protein</fullName>
    </recommendedName>
</protein>
<sequence>MPINHTMYKKVEAMQIRYLEKSLVIELNKKIIVEWNERHPELPEYISESGSGLDEVLSIVEKTGNDEVDHKDKIIVKAAHLLGGIPWAQSFSGANKRTAILSTTIFLRRNGLSIKFPPEEQRELRQLLFKIQEERGGLQTEIIDRLILYIRKNTKPL</sequence>